<keyword evidence="7" id="KW-0479">Metal-binding</keyword>
<accession>A0AAN6GA42</accession>
<comment type="cofactor">
    <cofactor evidence="8">
        <name>Zn(2+)</name>
        <dbReference type="ChEBI" id="CHEBI:29105"/>
    </cofactor>
</comment>
<proteinExistence type="inferred from homology"/>
<dbReference type="PANTHER" id="PTHR46187">
    <property type="entry name" value="ALKALINE CERAMIDASE 3"/>
    <property type="match status" value="1"/>
</dbReference>
<dbReference type="Pfam" id="PF05875">
    <property type="entry name" value="Ceramidase"/>
    <property type="match status" value="1"/>
</dbReference>
<feature type="binding site" evidence="7">
    <location>
        <position position="25"/>
    </location>
    <ligand>
        <name>Ca(2+)</name>
        <dbReference type="ChEBI" id="CHEBI:29108"/>
    </ligand>
</feature>
<evidence type="ECO:0000256" key="6">
    <source>
        <dbReference type="ARBA" id="ARBA00023136"/>
    </source>
</evidence>
<comment type="subcellular location">
    <subcellularLocation>
        <location evidence="1">Membrane</location>
        <topology evidence="1">Multi-pass membrane protein</topology>
    </subcellularLocation>
</comment>
<dbReference type="InterPro" id="IPR008901">
    <property type="entry name" value="ACER"/>
</dbReference>
<feature type="binding site" evidence="8">
    <location>
        <position position="238"/>
    </location>
    <ligand>
        <name>Zn(2+)</name>
        <dbReference type="ChEBI" id="CHEBI:29105"/>
        <note>catalytic</note>
    </ligand>
</feature>
<name>A0AAN6GA42_9BASI</name>
<sequence length="314" mass="35118">MSWYIDPEPAVGYWGPQTSTLTWCEEKYRWTKYIAEPCNSFSNLLFVGLASYGVHWARRAQLPAAFIWCYLGIGLIGIGSFLFHATALYSMQALDELPMVYTTVLFSWAVFETTPIGQKSRFRILLPAAIFLFLIFYTAAYFLNKENTLLHQLTYAILQLGSASRLFSLLSSSPQSALSKKGGKQAQVRAQVKHLFWLSTGGFALGFAIWNVDNIFCKSLRDTRARLGPVLGVLLEGHAWWHFLTGYGAYLAGLAGSFLIGAIRESPDAFEVRYKDRYGILPYLVRVQPKPQLNGHSNGLSNGNGHVLKNGKAH</sequence>
<dbReference type="AlphaFoldDB" id="A0AAN6GA42"/>
<evidence type="ECO:0000256" key="1">
    <source>
        <dbReference type="ARBA" id="ARBA00004141"/>
    </source>
</evidence>
<feature type="transmembrane region" description="Helical" evidence="9">
    <location>
        <begin position="65"/>
        <end position="87"/>
    </location>
</feature>
<comment type="caution">
    <text evidence="10">The sequence shown here is derived from an EMBL/GenBank/DDBJ whole genome shotgun (WGS) entry which is preliminary data.</text>
</comment>
<dbReference type="GO" id="GO:0016811">
    <property type="term" value="F:hydrolase activity, acting on carbon-nitrogen (but not peptide) bonds, in linear amides"/>
    <property type="evidence" value="ECO:0007669"/>
    <property type="project" value="InterPro"/>
</dbReference>
<dbReference type="EMBL" id="JAPDMQ010000407">
    <property type="protein sequence ID" value="KAK0525265.1"/>
    <property type="molecule type" value="Genomic_DNA"/>
</dbReference>
<keyword evidence="4" id="KW-0378">Hydrolase</keyword>
<dbReference type="PANTHER" id="PTHR46187:SF3">
    <property type="entry name" value="ALKALINE CERAMIDASE 3"/>
    <property type="match status" value="1"/>
</dbReference>
<reference evidence="10" key="1">
    <citation type="journal article" date="2023" name="PhytoFront">
        <title>Draft Genome Resources of Seven Strains of Tilletia horrida, Causal Agent of Kernel Smut of Rice.</title>
        <authorList>
            <person name="Khanal S."/>
            <person name="Antony Babu S."/>
            <person name="Zhou X.G."/>
        </authorList>
    </citation>
    <scope>NUCLEOTIDE SEQUENCE</scope>
    <source>
        <strain evidence="10">TX3</strain>
    </source>
</reference>
<evidence type="ECO:0000313" key="11">
    <source>
        <dbReference type="Proteomes" id="UP001176521"/>
    </source>
</evidence>
<comment type="similarity">
    <text evidence="2">Belongs to the alkaline ceramidase family.</text>
</comment>
<evidence type="ECO:0000256" key="2">
    <source>
        <dbReference type="ARBA" id="ARBA00009780"/>
    </source>
</evidence>
<dbReference type="Proteomes" id="UP001176521">
    <property type="component" value="Unassembled WGS sequence"/>
</dbReference>
<evidence type="ECO:0000256" key="4">
    <source>
        <dbReference type="ARBA" id="ARBA00022801"/>
    </source>
</evidence>
<keyword evidence="6 9" id="KW-0472">Membrane</keyword>
<organism evidence="10 11">
    <name type="scientific">Tilletia horrida</name>
    <dbReference type="NCBI Taxonomy" id="155126"/>
    <lineage>
        <taxon>Eukaryota</taxon>
        <taxon>Fungi</taxon>
        <taxon>Dikarya</taxon>
        <taxon>Basidiomycota</taxon>
        <taxon>Ustilaginomycotina</taxon>
        <taxon>Exobasidiomycetes</taxon>
        <taxon>Tilletiales</taxon>
        <taxon>Tilletiaceae</taxon>
        <taxon>Tilletia</taxon>
    </lineage>
</organism>
<dbReference type="GO" id="GO:0046513">
    <property type="term" value="P:ceramide biosynthetic process"/>
    <property type="evidence" value="ECO:0007669"/>
    <property type="project" value="TreeGrafter"/>
</dbReference>
<feature type="transmembrane region" description="Helical" evidence="9">
    <location>
        <begin position="124"/>
        <end position="143"/>
    </location>
</feature>
<feature type="transmembrane region" description="Helical" evidence="9">
    <location>
        <begin position="239"/>
        <end position="263"/>
    </location>
</feature>
<evidence type="ECO:0000256" key="7">
    <source>
        <dbReference type="PIRSR" id="PIRSR608901-1"/>
    </source>
</evidence>
<feature type="binding site" evidence="8">
    <location>
        <position position="242"/>
    </location>
    <ligand>
        <name>Zn(2+)</name>
        <dbReference type="ChEBI" id="CHEBI:29105"/>
        <note>catalytic</note>
    </ligand>
</feature>
<dbReference type="GO" id="GO:0046514">
    <property type="term" value="P:ceramide catabolic process"/>
    <property type="evidence" value="ECO:0007669"/>
    <property type="project" value="TreeGrafter"/>
</dbReference>
<gene>
    <name evidence="10" type="primary">YDC1</name>
    <name evidence="10" type="ORF">OC842_005564</name>
</gene>
<feature type="binding site" evidence="8">
    <location>
        <position position="84"/>
    </location>
    <ligand>
        <name>Zn(2+)</name>
        <dbReference type="ChEBI" id="CHEBI:29105"/>
        <note>catalytic</note>
    </ligand>
</feature>
<keyword evidence="5 9" id="KW-1133">Transmembrane helix</keyword>
<evidence type="ECO:0000313" key="10">
    <source>
        <dbReference type="EMBL" id="KAK0525265.1"/>
    </source>
</evidence>
<feature type="binding site" evidence="7">
    <location>
        <position position="36"/>
    </location>
    <ligand>
        <name>Ca(2+)</name>
        <dbReference type="ChEBI" id="CHEBI:29108"/>
    </ligand>
</feature>
<evidence type="ECO:0000256" key="5">
    <source>
        <dbReference type="ARBA" id="ARBA00022989"/>
    </source>
</evidence>
<evidence type="ECO:0000256" key="3">
    <source>
        <dbReference type="ARBA" id="ARBA00022692"/>
    </source>
</evidence>
<keyword evidence="11" id="KW-1185">Reference proteome</keyword>
<keyword evidence="7" id="KW-0106">Calcium</keyword>
<evidence type="ECO:0000256" key="8">
    <source>
        <dbReference type="PIRSR" id="PIRSR608901-2"/>
    </source>
</evidence>
<feature type="binding site" evidence="7">
    <location>
        <position position="23"/>
    </location>
    <ligand>
        <name>Ca(2+)</name>
        <dbReference type="ChEBI" id="CHEBI:29108"/>
    </ligand>
</feature>
<feature type="transmembrane region" description="Helical" evidence="9">
    <location>
        <begin position="194"/>
        <end position="212"/>
    </location>
</feature>
<evidence type="ECO:0000256" key="9">
    <source>
        <dbReference type="SAM" id="Phobius"/>
    </source>
</evidence>
<keyword evidence="8" id="KW-0862">Zinc</keyword>
<protein>
    <submittedName>
        <fullName evidence="10">Alkaline ceramidase ydc1</fullName>
    </submittedName>
</protein>
<dbReference type="GO" id="GO:0005789">
    <property type="term" value="C:endoplasmic reticulum membrane"/>
    <property type="evidence" value="ECO:0007669"/>
    <property type="project" value="TreeGrafter"/>
</dbReference>
<dbReference type="GO" id="GO:0046872">
    <property type="term" value="F:metal ion binding"/>
    <property type="evidence" value="ECO:0007669"/>
    <property type="project" value="UniProtKB-KW"/>
</dbReference>
<keyword evidence="3 9" id="KW-0812">Transmembrane</keyword>